<organism evidence="1 2">
    <name type="scientific">Tetrahymena thermophila (strain SB210)</name>
    <dbReference type="NCBI Taxonomy" id="312017"/>
    <lineage>
        <taxon>Eukaryota</taxon>
        <taxon>Sar</taxon>
        <taxon>Alveolata</taxon>
        <taxon>Ciliophora</taxon>
        <taxon>Intramacronucleata</taxon>
        <taxon>Oligohymenophorea</taxon>
        <taxon>Hymenostomatida</taxon>
        <taxon>Tetrahymenina</taxon>
        <taxon>Tetrahymenidae</taxon>
        <taxon>Tetrahymena</taxon>
    </lineage>
</organism>
<dbReference type="KEGG" id="tet:TTHERM_01094810"/>
<protein>
    <submittedName>
        <fullName evidence="1">Uncharacterized protein</fullName>
    </submittedName>
</protein>
<dbReference type="Proteomes" id="UP000009168">
    <property type="component" value="Unassembled WGS sequence"/>
</dbReference>
<keyword evidence="2" id="KW-1185">Reference proteome</keyword>
<accession>Q22ZH9</accession>
<evidence type="ECO:0000313" key="1">
    <source>
        <dbReference type="EMBL" id="EAR90668.2"/>
    </source>
</evidence>
<reference evidence="2" key="1">
    <citation type="journal article" date="2006" name="PLoS Biol.">
        <title>Macronuclear genome sequence of the ciliate Tetrahymena thermophila, a model eukaryote.</title>
        <authorList>
            <person name="Eisen J.A."/>
            <person name="Coyne R.S."/>
            <person name="Wu M."/>
            <person name="Wu D."/>
            <person name="Thiagarajan M."/>
            <person name="Wortman J.R."/>
            <person name="Badger J.H."/>
            <person name="Ren Q."/>
            <person name="Amedeo P."/>
            <person name="Jones K.M."/>
            <person name="Tallon L.J."/>
            <person name="Delcher A.L."/>
            <person name="Salzberg S.L."/>
            <person name="Silva J.C."/>
            <person name="Haas B.J."/>
            <person name="Majoros W.H."/>
            <person name="Farzad M."/>
            <person name="Carlton J.M."/>
            <person name="Smith R.K. Jr."/>
            <person name="Garg J."/>
            <person name="Pearlman R.E."/>
            <person name="Karrer K.M."/>
            <person name="Sun L."/>
            <person name="Manning G."/>
            <person name="Elde N.C."/>
            <person name="Turkewitz A.P."/>
            <person name="Asai D.J."/>
            <person name="Wilkes D.E."/>
            <person name="Wang Y."/>
            <person name="Cai H."/>
            <person name="Collins K."/>
            <person name="Stewart B.A."/>
            <person name="Lee S.R."/>
            <person name="Wilamowska K."/>
            <person name="Weinberg Z."/>
            <person name="Ruzzo W.L."/>
            <person name="Wloga D."/>
            <person name="Gaertig J."/>
            <person name="Frankel J."/>
            <person name="Tsao C.-C."/>
            <person name="Gorovsky M.A."/>
            <person name="Keeling P.J."/>
            <person name="Waller R.F."/>
            <person name="Patron N.J."/>
            <person name="Cherry J.M."/>
            <person name="Stover N.A."/>
            <person name="Krieger C.J."/>
            <person name="del Toro C."/>
            <person name="Ryder H.F."/>
            <person name="Williamson S.C."/>
            <person name="Barbeau R.A."/>
            <person name="Hamilton E.P."/>
            <person name="Orias E."/>
        </authorList>
    </citation>
    <scope>NUCLEOTIDE SEQUENCE [LARGE SCALE GENOMIC DNA]</scope>
    <source>
        <strain evidence="2">SB210</strain>
    </source>
</reference>
<dbReference type="EMBL" id="GG662795">
    <property type="protein sequence ID" value="EAR90668.2"/>
    <property type="molecule type" value="Genomic_DNA"/>
</dbReference>
<evidence type="ECO:0000313" key="2">
    <source>
        <dbReference type="Proteomes" id="UP000009168"/>
    </source>
</evidence>
<dbReference type="HOGENOM" id="CLU_1153701_0_0_1"/>
<dbReference type="AlphaFoldDB" id="Q22ZH9"/>
<name>Q22ZH9_TETTS</name>
<proteinExistence type="predicted"/>
<dbReference type="RefSeq" id="XP_001010913.2">
    <property type="nucleotide sequence ID" value="XM_001010913.3"/>
</dbReference>
<gene>
    <name evidence="1" type="ORF">TTHERM_01094810</name>
</gene>
<dbReference type="InParanoid" id="Q22ZH9"/>
<dbReference type="GeneID" id="7837096"/>
<sequence>MYNQYQNQIIYPNQNSQNFNSQQQYQQGGYFYNNMNQMQVQPSFLNEDFFGLTDPDFGAQDLINEILFDAYNACVIFKDRKQQIESLIKSLYEKYEQQNIKNQNNFNSILSQDLQEIVNDIEKDTIKIIIEKRIINTKIVEKFQELADSFERSNLIQIDKIKSKYQALGLLNIIPEEYVDWINIIKESQQKLNIITGYSNIIQNTYNNILEYEQKINPKSIAQKLDQFEEDTIKFIQNYSD</sequence>